<evidence type="ECO:0000313" key="1">
    <source>
        <dbReference type="EMBL" id="CAD7410888.1"/>
    </source>
</evidence>
<dbReference type="EMBL" id="OC321902">
    <property type="protein sequence ID" value="CAD7410888.1"/>
    <property type="molecule type" value="Genomic_DNA"/>
</dbReference>
<gene>
    <name evidence="1" type="ORF">TCEB3V08_LOCUS10693</name>
</gene>
<reference evidence="1" key="1">
    <citation type="submission" date="2020-11" db="EMBL/GenBank/DDBJ databases">
        <authorList>
            <person name="Tran Van P."/>
        </authorList>
    </citation>
    <scope>NUCLEOTIDE SEQUENCE</scope>
</reference>
<sequence>MAETHFRGHVVQDSPSARHGLTGHIKLVVKRQRRTCHKHVTTGDVRPAPLYRQVLYRDTRHPFTGGSYTGTLGTPLQAGLIPGHYAPLYRQVCRR</sequence>
<name>A0A7R9DAA2_TIMCR</name>
<proteinExistence type="predicted"/>
<dbReference type="AlphaFoldDB" id="A0A7R9DAA2"/>
<accession>A0A7R9DAA2</accession>
<organism evidence="1">
    <name type="scientific">Timema cristinae</name>
    <name type="common">Walking stick</name>
    <dbReference type="NCBI Taxonomy" id="61476"/>
    <lineage>
        <taxon>Eukaryota</taxon>
        <taxon>Metazoa</taxon>
        <taxon>Ecdysozoa</taxon>
        <taxon>Arthropoda</taxon>
        <taxon>Hexapoda</taxon>
        <taxon>Insecta</taxon>
        <taxon>Pterygota</taxon>
        <taxon>Neoptera</taxon>
        <taxon>Polyneoptera</taxon>
        <taxon>Phasmatodea</taxon>
        <taxon>Timematodea</taxon>
        <taxon>Timematoidea</taxon>
        <taxon>Timematidae</taxon>
        <taxon>Timema</taxon>
    </lineage>
</organism>
<protein>
    <submittedName>
        <fullName evidence="1">Uncharacterized protein</fullName>
    </submittedName>
</protein>